<sequence>MMERERERERLIRSDLRLGEKVMVLFLFLPPLLSVSFFRPLSRKMMPVKMGVNFPL</sequence>
<keyword evidence="3" id="KW-1185">Reference proteome</keyword>
<accession>A0A3F3Q3M1</accession>
<reference evidence="2 3" key="1">
    <citation type="submission" date="2018-07" db="EMBL/GenBank/DDBJ databases">
        <title>The genomes of Aspergillus section Nigri reveals drivers in fungal speciation.</title>
        <authorList>
            <consortium name="DOE Joint Genome Institute"/>
            <person name="Vesth T.C."/>
            <person name="Nybo J."/>
            <person name="Theobald S."/>
            <person name="Brandl J."/>
            <person name="Frisvad J.C."/>
            <person name="Nielsen K.F."/>
            <person name="Lyhne E.K."/>
            <person name="Kogle M.E."/>
            <person name="Kuo A."/>
            <person name="Riley R."/>
            <person name="Clum A."/>
            <person name="Nolan M."/>
            <person name="Lipzen A."/>
            <person name="Salamov A."/>
            <person name="Henrissat B."/>
            <person name="Wiebenga A."/>
            <person name="De vries R.P."/>
            <person name="Grigoriev I.V."/>
            <person name="Mortensen U.H."/>
            <person name="Andersen M.R."/>
            <person name="Baker S.E."/>
        </authorList>
    </citation>
    <scope>NUCLEOTIDE SEQUENCE [LARGE SCALE GENOMIC DNA]</scope>
    <source>
        <strain evidence="2 3">CBS 139.54b</strain>
    </source>
</reference>
<evidence type="ECO:0000313" key="3">
    <source>
        <dbReference type="Proteomes" id="UP000253729"/>
    </source>
</evidence>
<dbReference type="EMBL" id="KZ852046">
    <property type="protein sequence ID" value="RDH33572.1"/>
    <property type="molecule type" value="Genomic_DNA"/>
</dbReference>
<dbReference type="GeneID" id="38134570"/>
<evidence type="ECO:0000256" key="1">
    <source>
        <dbReference type="SAM" id="Phobius"/>
    </source>
</evidence>
<keyword evidence="1" id="KW-1133">Transmembrane helix</keyword>
<dbReference type="Proteomes" id="UP000253729">
    <property type="component" value="Unassembled WGS sequence"/>
</dbReference>
<dbReference type="AlphaFoldDB" id="A0A3F3Q3M1"/>
<proteinExistence type="predicted"/>
<name>A0A3F3Q3M1_9EURO</name>
<keyword evidence="1" id="KW-0812">Transmembrane</keyword>
<protein>
    <submittedName>
        <fullName evidence="2">Uncharacterized protein</fullName>
    </submittedName>
</protein>
<dbReference type="RefSeq" id="XP_026626594.1">
    <property type="nucleotide sequence ID" value="XM_026766214.1"/>
</dbReference>
<gene>
    <name evidence="2" type="ORF">BDQ94DRAFT_143352</name>
</gene>
<feature type="transmembrane region" description="Helical" evidence="1">
    <location>
        <begin position="21"/>
        <end position="41"/>
    </location>
</feature>
<keyword evidence="1" id="KW-0472">Membrane</keyword>
<evidence type="ECO:0000313" key="2">
    <source>
        <dbReference type="EMBL" id="RDH33572.1"/>
    </source>
</evidence>
<organism evidence="2 3">
    <name type="scientific">Aspergillus welwitschiae</name>
    <dbReference type="NCBI Taxonomy" id="1341132"/>
    <lineage>
        <taxon>Eukaryota</taxon>
        <taxon>Fungi</taxon>
        <taxon>Dikarya</taxon>
        <taxon>Ascomycota</taxon>
        <taxon>Pezizomycotina</taxon>
        <taxon>Eurotiomycetes</taxon>
        <taxon>Eurotiomycetidae</taxon>
        <taxon>Eurotiales</taxon>
        <taxon>Aspergillaceae</taxon>
        <taxon>Aspergillus</taxon>
        <taxon>Aspergillus subgen. Circumdati</taxon>
    </lineage>
</organism>